<dbReference type="AlphaFoldDB" id="A0A0H5C9W7"/>
<dbReference type="GeneID" id="30991040"/>
<sequence>MSLKPFVPVIVGHIRFAIPQRSISELRWIHSQLSKHYGPVLQWRDLISESTYEHLKGKTMFVMQVPLRGDETEGVRERKKLALSRDLEKVVGIVKFSQRDSVNTDNWVADATRSIKLTDDGDNNHLVDVEVANITNPFFKVSDHGDQWRVRIDRKVCTPMIITTGDYVSKQ</sequence>
<dbReference type="Proteomes" id="UP000094389">
    <property type="component" value="Unassembled WGS sequence"/>
</dbReference>
<reference evidence="2 4" key="3">
    <citation type="journal article" date="2016" name="Proc. Natl. Acad. Sci. U.S.A.">
        <title>Comparative genomics of biotechnologically important yeasts.</title>
        <authorList>
            <person name="Riley R."/>
            <person name="Haridas S."/>
            <person name="Wolfe K.H."/>
            <person name="Lopes M.R."/>
            <person name="Hittinger C.T."/>
            <person name="Goeker M."/>
            <person name="Salamov A.A."/>
            <person name="Wisecaver J.H."/>
            <person name="Long T.M."/>
            <person name="Calvey C.H."/>
            <person name="Aerts A.L."/>
            <person name="Barry K.W."/>
            <person name="Choi C."/>
            <person name="Clum A."/>
            <person name="Coughlan A.Y."/>
            <person name="Deshpande S."/>
            <person name="Douglass A.P."/>
            <person name="Hanson S.J."/>
            <person name="Klenk H.-P."/>
            <person name="LaButti K.M."/>
            <person name="Lapidus A."/>
            <person name="Lindquist E.A."/>
            <person name="Lipzen A.M."/>
            <person name="Meier-Kolthoff J.P."/>
            <person name="Ohm R.A."/>
            <person name="Otillar R.P."/>
            <person name="Pangilinan J.L."/>
            <person name="Peng Y."/>
            <person name="Rokas A."/>
            <person name="Rosa C.A."/>
            <person name="Scheuner C."/>
            <person name="Sibirny A.A."/>
            <person name="Slot J.C."/>
            <person name="Stielow J.B."/>
            <person name="Sun H."/>
            <person name="Kurtzman C.P."/>
            <person name="Blackwell M."/>
            <person name="Grigoriev I.V."/>
            <person name="Jeffries T.W."/>
        </authorList>
    </citation>
    <scope>NUCLEOTIDE SEQUENCE [LARGE SCALE GENOMIC DNA]</scope>
    <source>
        <strain evidence="4">ATCC 18201 / CBS 1600 / BCRC 20928 / JCM 3617 / NBRC 0987 / NRRL Y-1542</strain>
        <strain evidence="2">NRRL Y-1542</strain>
    </source>
</reference>
<gene>
    <name evidence="1" type="ORF">BN1211_6231</name>
    <name evidence="2" type="ORF">CYBJADRAFT_175018</name>
</gene>
<evidence type="ECO:0000313" key="4">
    <source>
        <dbReference type="Proteomes" id="UP000094389"/>
    </source>
</evidence>
<evidence type="ECO:0000313" key="1">
    <source>
        <dbReference type="EMBL" id="CEP25215.1"/>
    </source>
</evidence>
<evidence type="ECO:0000313" key="3">
    <source>
        <dbReference type="Proteomes" id="UP000038830"/>
    </source>
</evidence>
<evidence type="ECO:0000313" key="2">
    <source>
        <dbReference type="EMBL" id="ODV71489.1"/>
    </source>
</evidence>
<protein>
    <submittedName>
        <fullName evidence="1">Uncharacterized protein</fullName>
    </submittedName>
</protein>
<dbReference type="OMA" id="ISELRWI"/>
<name>A0A0H5C9W7_CYBJN</name>
<dbReference type="Proteomes" id="UP000038830">
    <property type="component" value="Unassembled WGS sequence"/>
</dbReference>
<dbReference type="RefSeq" id="XP_020068528.1">
    <property type="nucleotide sequence ID" value="XM_020216644.1"/>
</dbReference>
<proteinExistence type="predicted"/>
<accession>A0A1E4RW43</accession>
<reference evidence="3" key="2">
    <citation type="journal article" date="2015" name="J. Biotechnol.">
        <title>The structure of the Cyberlindnera jadinii genome and its relation to Candida utilis analyzed by the occurrence of single nucleotide polymorphisms.</title>
        <authorList>
            <person name="Rupp O."/>
            <person name="Brinkrolf K."/>
            <person name="Buerth C."/>
            <person name="Kunigo M."/>
            <person name="Schneider J."/>
            <person name="Jaenicke S."/>
            <person name="Goesmann A."/>
            <person name="Puehler A."/>
            <person name="Jaeger K.-E."/>
            <person name="Ernst J.F."/>
        </authorList>
    </citation>
    <scope>NUCLEOTIDE SEQUENCE [LARGE SCALE GENOMIC DNA]</scope>
    <source>
        <strain evidence="3">ATCC 18201 / CBS 1600 / BCRC 20928 / JCM 3617 / NBRC 0987 / NRRL Y-1542</strain>
    </source>
</reference>
<keyword evidence="4" id="KW-1185">Reference proteome</keyword>
<dbReference type="EMBL" id="CDQK01000007">
    <property type="protein sequence ID" value="CEP25215.1"/>
    <property type="molecule type" value="Genomic_DNA"/>
</dbReference>
<organism evidence="1 3">
    <name type="scientific">Cyberlindnera jadinii (strain ATCC 18201 / CBS 1600 / BCRC 20928 / JCM 3617 / NBRC 0987 / NRRL Y-1542)</name>
    <name type="common">Torula yeast</name>
    <name type="synonym">Candida utilis</name>
    <dbReference type="NCBI Taxonomy" id="983966"/>
    <lineage>
        <taxon>Eukaryota</taxon>
        <taxon>Fungi</taxon>
        <taxon>Dikarya</taxon>
        <taxon>Ascomycota</taxon>
        <taxon>Saccharomycotina</taxon>
        <taxon>Saccharomycetes</taxon>
        <taxon>Phaffomycetales</taxon>
        <taxon>Phaffomycetaceae</taxon>
        <taxon>Cyberlindnera</taxon>
    </lineage>
</organism>
<accession>A0A0H5C9W7</accession>
<dbReference type="EMBL" id="KV453940">
    <property type="protein sequence ID" value="ODV71489.1"/>
    <property type="molecule type" value="Genomic_DNA"/>
</dbReference>
<reference evidence="1" key="1">
    <citation type="submission" date="2014-12" db="EMBL/GenBank/DDBJ databases">
        <authorList>
            <person name="Jaenicke S."/>
        </authorList>
    </citation>
    <scope>NUCLEOTIDE SEQUENCE [LARGE SCALE GENOMIC DNA]</scope>
    <source>
        <strain evidence="1">CBS1600</strain>
    </source>
</reference>